<name>X0VVE6_9ZZZZ</name>
<dbReference type="SUPFAM" id="SSF53756">
    <property type="entry name" value="UDP-Glycosyltransferase/glycogen phosphorylase"/>
    <property type="match status" value="1"/>
</dbReference>
<sequence length="257" mass="29058">LVNACEGQLGGRLRTLVVAMDSARTDYDYPECVKHKVRQGARVDYVEAAEFLNFSNVRALSVQHEFGIFGGPDGSYLLDMLRELRCPVITTFHTVLKSPSEGQRAVMNELIVLSRQLIVMSRRAVRFLQEVYDAPEEKIRFIPHGVEEIPLVEPDPYKAQFDMEGRKVLLTFGLLSAGKGIEYMLDALPPIVASHPNLCYIVLGATHPDIVEREGESYRLSLQRRARELGLQKNVLFVGRFVELDELCEFLKAADIY</sequence>
<dbReference type="Pfam" id="PF00534">
    <property type="entry name" value="Glycos_transf_1"/>
    <property type="match status" value="1"/>
</dbReference>
<accession>X0VVE6</accession>
<evidence type="ECO:0000259" key="2">
    <source>
        <dbReference type="Pfam" id="PF13439"/>
    </source>
</evidence>
<dbReference type="InterPro" id="IPR028098">
    <property type="entry name" value="Glyco_trans_4-like_N"/>
</dbReference>
<protein>
    <recommendedName>
        <fullName evidence="4">Glycosyltransferase subfamily 4-like N-terminal domain-containing protein</fullName>
    </recommendedName>
</protein>
<feature type="domain" description="Glycosyltransferase subfamily 4-like N-terminal" evidence="2">
    <location>
        <begin position="71"/>
        <end position="147"/>
    </location>
</feature>
<reference evidence="3" key="1">
    <citation type="journal article" date="2014" name="Front. Microbiol.">
        <title>High frequency of phylogenetically diverse reductive dehalogenase-homologous genes in deep subseafloor sedimentary metagenomes.</title>
        <authorList>
            <person name="Kawai M."/>
            <person name="Futagami T."/>
            <person name="Toyoda A."/>
            <person name="Takaki Y."/>
            <person name="Nishi S."/>
            <person name="Hori S."/>
            <person name="Arai W."/>
            <person name="Tsubouchi T."/>
            <person name="Morono Y."/>
            <person name="Uchiyama I."/>
            <person name="Ito T."/>
            <person name="Fujiyama A."/>
            <person name="Inagaki F."/>
            <person name="Takami H."/>
        </authorList>
    </citation>
    <scope>NUCLEOTIDE SEQUENCE</scope>
    <source>
        <strain evidence="3">Expedition CK06-06</strain>
    </source>
</reference>
<organism evidence="3">
    <name type="scientific">marine sediment metagenome</name>
    <dbReference type="NCBI Taxonomy" id="412755"/>
    <lineage>
        <taxon>unclassified sequences</taxon>
        <taxon>metagenomes</taxon>
        <taxon>ecological metagenomes</taxon>
    </lineage>
</organism>
<gene>
    <name evidence="3" type="ORF">S01H1_56901</name>
</gene>
<dbReference type="PANTHER" id="PTHR12526:SF572">
    <property type="entry name" value="BLL5144 PROTEIN"/>
    <property type="match status" value="1"/>
</dbReference>
<feature type="non-terminal residue" evidence="3">
    <location>
        <position position="257"/>
    </location>
</feature>
<proteinExistence type="predicted"/>
<dbReference type="Gene3D" id="3.40.50.2000">
    <property type="entry name" value="Glycogen Phosphorylase B"/>
    <property type="match status" value="2"/>
</dbReference>
<dbReference type="InterPro" id="IPR001296">
    <property type="entry name" value="Glyco_trans_1"/>
</dbReference>
<evidence type="ECO:0000313" key="3">
    <source>
        <dbReference type="EMBL" id="GAG22260.1"/>
    </source>
</evidence>
<evidence type="ECO:0000259" key="1">
    <source>
        <dbReference type="Pfam" id="PF00534"/>
    </source>
</evidence>
<dbReference type="AlphaFoldDB" id="X0VVE6"/>
<feature type="domain" description="Glycosyl transferase family 1" evidence="1">
    <location>
        <begin position="164"/>
        <end position="257"/>
    </location>
</feature>
<evidence type="ECO:0008006" key="4">
    <source>
        <dbReference type="Google" id="ProtNLM"/>
    </source>
</evidence>
<feature type="non-terminal residue" evidence="3">
    <location>
        <position position="1"/>
    </location>
</feature>
<dbReference type="PANTHER" id="PTHR12526">
    <property type="entry name" value="GLYCOSYLTRANSFERASE"/>
    <property type="match status" value="1"/>
</dbReference>
<comment type="caution">
    <text evidence="3">The sequence shown here is derived from an EMBL/GenBank/DDBJ whole genome shotgun (WGS) entry which is preliminary data.</text>
</comment>
<dbReference type="Pfam" id="PF13439">
    <property type="entry name" value="Glyco_transf_4"/>
    <property type="match status" value="1"/>
</dbReference>
<dbReference type="GO" id="GO:0016757">
    <property type="term" value="F:glycosyltransferase activity"/>
    <property type="evidence" value="ECO:0007669"/>
    <property type="project" value="InterPro"/>
</dbReference>
<dbReference type="EMBL" id="BARS01037084">
    <property type="protein sequence ID" value="GAG22260.1"/>
    <property type="molecule type" value="Genomic_DNA"/>
</dbReference>